<dbReference type="EMBL" id="JAUDCG010000039">
    <property type="protein sequence ID" value="MDM8157705.1"/>
    <property type="molecule type" value="Genomic_DNA"/>
</dbReference>
<feature type="domain" description="D-isomer specific 2-hydroxyacid dehydrogenase catalytic" evidence="5">
    <location>
        <begin position="38"/>
        <end position="294"/>
    </location>
</feature>
<accession>A0ABT7UFJ6</accession>
<evidence type="ECO:0000256" key="2">
    <source>
        <dbReference type="ARBA" id="ARBA00023002"/>
    </source>
</evidence>
<evidence type="ECO:0000256" key="3">
    <source>
        <dbReference type="ARBA" id="ARBA00023027"/>
    </source>
</evidence>
<keyword evidence="3" id="KW-0520">NAD</keyword>
<dbReference type="CDD" id="cd05300">
    <property type="entry name" value="2-Hacid_dh_1"/>
    <property type="match status" value="1"/>
</dbReference>
<gene>
    <name evidence="7" type="ORF">QUV96_08650</name>
</gene>
<evidence type="ECO:0000313" key="7">
    <source>
        <dbReference type="EMBL" id="MDM8157705.1"/>
    </source>
</evidence>
<sequence>MKVRCLRALSSQAMEELSQWYEFCEDHSAQILVGNPDPESIPNYAHLSLIQLESAGYDQYDVEALNEHKIRLCNASGCFGDVISEYVIGALILMFQRLDRYVRRQQEHCWKKEERVRMISGSTIVVVGMGNIGATLAHRLHHLGANVIGVRAHPDQKVPGVERMIALAQLDEVLPIADAVVLCVPANAATRGFFTHRLFTLMKADAIFVNVGRGSLVSLADVCRALDEKSIGGAVLDVMEEEPLPSDHPLWDHENVLITPHVAGTFANAASFSQFEELVIENLRRYHEGRPLLNERRH</sequence>
<dbReference type="SUPFAM" id="SSF51735">
    <property type="entry name" value="NAD(P)-binding Rossmann-fold domains"/>
    <property type="match status" value="1"/>
</dbReference>
<dbReference type="Pfam" id="PF00389">
    <property type="entry name" value="2-Hacid_dh"/>
    <property type="match status" value="1"/>
</dbReference>
<dbReference type="PANTHER" id="PTHR43333:SF1">
    <property type="entry name" value="D-ISOMER SPECIFIC 2-HYDROXYACID DEHYDROGENASE NAD-BINDING DOMAIN-CONTAINING PROTEIN"/>
    <property type="match status" value="1"/>
</dbReference>
<keyword evidence="2 4" id="KW-0560">Oxidoreductase</keyword>
<proteinExistence type="inferred from homology"/>
<dbReference type="RefSeq" id="WP_289608151.1">
    <property type="nucleotide sequence ID" value="NZ_JAUDCG010000039.1"/>
</dbReference>
<reference evidence="7 8" key="2">
    <citation type="submission" date="2023-06" db="EMBL/GenBank/DDBJ databases">
        <title>Identification and characterization of horizontal gene transfer across gut microbiota members of farm animals based on homology search.</title>
        <authorList>
            <person name="Schwarzerova J."/>
            <person name="Nykrynova M."/>
            <person name="Jureckova K."/>
            <person name="Cejkova D."/>
            <person name="Rychlik I."/>
        </authorList>
    </citation>
    <scope>NUCLEOTIDE SEQUENCE [LARGE SCALE GENOMIC DNA]</scope>
    <source>
        <strain evidence="7 8">ET39</strain>
    </source>
</reference>
<reference evidence="8" key="1">
    <citation type="submission" date="2023-06" db="EMBL/GenBank/DDBJ databases">
        <title>Identification and characterization of horizontal gene transfer across gut microbiota members of farm animals based on homology search.</title>
        <authorList>
            <person name="Zeman M."/>
            <person name="Kubasova T."/>
            <person name="Jahodarova E."/>
            <person name="Nykrynova M."/>
            <person name="Rychlik I."/>
        </authorList>
    </citation>
    <scope>NUCLEOTIDE SEQUENCE [LARGE SCALE GENOMIC DNA]</scope>
    <source>
        <strain evidence="8">ET39</strain>
    </source>
</reference>
<feature type="domain" description="D-isomer specific 2-hydroxyacid dehydrogenase NAD-binding" evidence="6">
    <location>
        <begin position="89"/>
        <end position="263"/>
    </location>
</feature>
<keyword evidence="8" id="KW-1185">Reference proteome</keyword>
<reference evidence="7 8" key="3">
    <citation type="submission" date="2023-06" db="EMBL/GenBank/DDBJ databases">
        <authorList>
            <person name="Zeman M."/>
            <person name="Kubasova T."/>
            <person name="Jahodarova E."/>
            <person name="Nykrynova M."/>
            <person name="Rychlik I."/>
        </authorList>
    </citation>
    <scope>NUCLEOTIDE SEQUENCE [LARGE SCALE GENOMIC DNA]</scope>
    <source>
        <strain evidence="7 8">ET39</strain>
    </source>
</reference>
<dbReference type="InterPro" id="IPR006140">
    <property type="entry name" value="D-isomer_DH_NAD-bd"/>
</dbReference>
<dbReference type="PANTHER" id="PTHR43333">
    <property type="entry name" value="2-HACID_DH_C DOMAIN-CONTAINING PROTEIN"/>
    <property type="match status" value="1"/>
</dbReference>
<evidence type="ECO:0000256" key="4">
    <source>
        <dbReference type="RuleBase" id="RU003719"/>
    </source>
</evidence>
<dbReference type="Proteomes" id="UP001529340">
    <property type="component" value="Unassembled WGS sequence"/>
</dbReference>
<comment type="similarity">
    <text evidence="1 4">Belongs to the D-isomer specific 2-hydroxyacid dehydrogenase family.</text>
</comment>
<organism evidence="7 8">
    <name type="scientific">Amedibacillus dolichus</name>
    <dbReference type="NCBI Taxonomy" id="31971"/>
    <lineage>
        <taxon>Bacteria</taxon>
        <taxon>Bacillati</taxon>
        <taxon>Bacillota</taxon>
        <taxon>Erysipelotrichia</taxon>
        <taxon>Erysipelotrichales</taxon>
        <taxon>Erysipelotrichaceae</taxon>
        <taxon>Amedibacillus</taxon>
    </lineage>
</organism>
<dbReference type="SUPFAM" id="SSF52283">
    <property type="entry name" value="Formate/glycerate dehydrogenase catalytic domain-like"/>
    <property type="match status" value="1"/>
</dbReference>
<name>A0ABT7UFJ6_9FIRM</name>
<evidence type="ECO:0000313" key="8">
    <source>
        <dbReference type="Proteomes" id="UP001529340"/>
    </source>
</evidence>
<comment type="caution">
    <text evidence="7">The sequence shown here is derived from an EMBL/GenBank/DDBJ whole genome shotgun (WGS) entry which is preliminary data.</text>
</comment>
<dbReference type="Gene3D" id="3.40.50.720">
    <property type="entry name" value="NAD(P)-binding Rossmann-like Domain"/>
    <property type="match status" value="2"/>
</dbReference>
<evidence type="ECO:0000259" key="6">
    <source>
        <dbReference type="Pfam" id="PF02826"/>
    </source>
</evidence>
<dbReference type="Pfam" id="PF02826">
    <property type="entry name" value="2-Hacid_dh_C"/>
    <property type="match status" value="1"/>
</dbReference>
<dbReference type="InterPro" id="IPR036291">
    <property type="entry name" value="NAD(P)-bd_dom_sf"/>
</dbReference>
<protein>
    <submittedName>
        <fullName evidence="7">D-2-hydroxyacid dehydrogenase</fullName>
    </submittedName>
</protein>
<evidence type="ECO:0000256" key="1">
    <source>
        <dbReference type="ARBA" id="ARBA00005854"/>
    </source>
</evidence>
<evidence type="ECO:0000259" key="5">
    <source>
        <dbReference type="Pfam" id="PF00389"/>
    </source>
</evidence>
<dbReference type="InterPro" id="IPR006139">
    <property type="entry name" value="D-isomer_2_OHA_DH_cat_dom"/>
</dbReference>